<feature type="domain" description="TraG P-loop" evidence="2">
    <location>
        <begin position="235"/>
        <end position="541"/>
    </location>
</feature>
<name>A0A0G0IB39_9BACT</name>
<evidence type="ECO:0000313" key="3">
    <source>
        <dbReference type="EMBL" id="KKQ21469.1"/>
    </source>
</evidence>
<comment type="caution">
    <text evidence="3">The sequence shown here is derived from an EMBL/GenBank/DDBJ whole genome shotgun (WGS) entry which is preliminary data.</text>
</comment>
<dbReference type="InterPro" id="IPR051162">
    <property type="entry name" value="T4SS_component"/>
</dbReference>
<gene>
    <name evidence="3" type="ORF">US36_C0019G0005</name>
</gene>
<keyword evidence="1" id="KW-0175">Coiled coil</keyword>
<evidence type="ECO:0000313" key="4">
    <source>
        <dbReference type="Proteomes" id="UP000034044"/>
    </source>
</evidence>
<feature type="coiled-coil region" evidence="1">
    <location>
        <begin position="82"/>
        <end position="130"/>
    </location>
</feature>
<evidence type="ECO:0000259" key="2">
    <source>
        <dbReference type="Pfam" id="PF19044"/>
    </source>
</evidence>
<dbReference type="SUPFAM" id="SSF52540">
    <property type="entry name" value="P-loop containing nucleoside triphosphate hydrolases"/>
    <property type="match status" value="1"/>
</dbReference>
<dbReference type="NCBIfam" id="NF045971">
    <property type="entry name" value="conju_CD1110"/>
    <property type="match status" value="1"/>
</dbReference>
<dbReference type="Gene3D" id="3.40.50.300">
    <property type="entry name" value="P-loop containing nucleotide triphosphate hydrolases"/>
    <property type="match status" value="1"/>
</dbReference>
<proteinExistence type="predicted"/>
<dbReference type="CDD" id="cd01127">
    <property type="entry name" value="TrwB_TraG_TraD_VirD4"/>
    <property type="match status" value="1"/>
</dbReference>
<dbReference type="InterPro" id="IPR043964">
    <property type="entry name" value="P-loop_TraG"/>
</dbReference>
<dbReference type="Pfam" id="PF19044">
    <property type="entry name" value="P-loop_TraG"/>
    <property type="match status" value="1"/>
</dbReference>
<protein>
    <recommendedName>
        <fullName evidence="2">TraG P-loop domain-containing protein</fullName>
    </recommendedName>
</protein>
<sequence>MEQFKIQQPYAASEKDVKNVIAPAAIENNPNYLKLGDKFIKTLFIFTYPRYLSSGWFNNVINMPELMDISVFVHPVDTAMALKNLRKKTAQIEAQLMEREEKGLVREPMLETAYQDIEMLRDALQQAQEKMFNVSVYVTLQADSLEELNKFSEKINSLFESQLIYVKPSIFQQIEGFSSVLPICQDKLMVNTPLNSGPTSSLFPFVSMDLTSDEGILYGINRHNNSLIIFDRFSLENANSVVFAKAGSGKSFSVKLEILRSLMMGTDILVIDPENEYEKLSNTVGGSFFKISLTSDDSLNPFDIPIIPKGEDPADVFKSHILNLTGLVKLMLGKITAEEDAMLDRAITETYASRGITHQTKDFSAVQPPLLEDLQTVLQNMEGGRSLAQRLYKFVSGTYAGFTNRPTNIDIKNRLIVFSVRDLEEELRPIAIYMVLNFVWNLIRAELKKRILVIDEAWWMMKYPDSASFLFSLAKRCRKYYLGLTTITQNVADFLESPYGRPIITNSSLQLLLKQSPSEIESVAKTFNLSEAEKQLLLEANVGEGLFFAGLKHAAIQVVPSYFENKIITTNPEEILEMDK</sequence>
<dbReference type="AlphaFoldDB" id="A0A0G0IB39"/>
<accession>A0A0G0IB39</accession>
<dbReference type="Gene3D" id="1.10.8.730">
    <property type="match status" value="1"/>
</dbReference>
<dbReference type="Proteomes" id="UP000034044">
    <property type="component" value="Unassembled WGS sequence"/>
</dbReference>
<dbReference type="EMBL" id="LBSR01000019">
    <property type="protein sequence ID" value="KKQ21469.1"/>
    <property type="molecule type" value="Genomic_DNA"/>
</dbReference>
<dbReference type="PANTHER" id="PTHR30121">
    <property type="entry name" value="UNCHARACTERIZED PROTEIN YJGR-RELATED"/>
    <property type="match status" value="1"/>
</dbReference>
<reference evidence="3 4" key="1">
    <citation type="journal article" date="2015" name="Nature">
        <title>rRNA introns, odd ribosomes, and small enigmatic genomes across a large radiation of phyla.</title>
        <authorList>
            <person name="Brown C.T."/>
            <person name="Hug L.A."/>
            <person name="Thomas B.C."/>
            <person name="Sharon I."/>
            <person name="Castelle C.J."/>
            <person name="Singh A."/>
            <person name="Wilkins M.J."/>
            <person name="Williams K.H."/>
            <person name="Banfield J.F."/>
        </authorList>
    </citation>
    <scope>NUCLEOTIDE SEQUENCE [LARGE SCALE GENOMIC DNA]</scope>
</reference>
<dbReference type="PANTHER" id="PTHR30121:SF6">
    <property type="entry name" value="SLR6007 PROTEIN"/>
    <property type="match status" value="1"/>
</dbReference>
<evidence type="ECO:0000256" key="1">
    <source>
        <dbReference type="SAM" id="Coils"/>
    </source>
</evidence>
<organism evidence="3 4">
    <name type="scientific">Candidatus Wolfebacteria bacterium GW2011_GWC1_37_10</name>
    <dbReference type="NCBI Taxonomy" id="1619010"/>
    <lineage>
        <taxon>Bacteria</taxon>
        <taxon>Candidatus Wolfeibacteriota</taxon>
    </lineage>
</organism>
<dbReference type="InterPro" id="IPR027417">
    <property type="entry name" value="P-loop_NTPase"/>
</dbReference>